<evidence type="ECO:0000313" key="2">
    <source>
        <dbReference type="Proteomes" id="UP000094444"/>
    </source>
</evidence>
<keyword evidence="2" id="KW-1185">Reference proteome</keyword>
<evidence type="ECO:0000313" key="1">
    <source>
        <dbReference type="EMBL" id="POS78335.1"/>
    </source>
</evidence>
<reference evidence="1" key="1">
    <citation type="submission" date="2017-09" db="EMBL/GenBank/DDBJ databases">
        <title>Polyketide synthases of a Diaporthe helianthi virulent isolate.</title>
        <authorList>
            <person name="Baroncelli R."/>
        </authorList>
    </citation>
    <scope>NUCLEOTIDE SEQUENCE [LARGE SCALE GENOMIC DNA]</scope>
    <source>
        <strain evidence="1">7/96</strain>
    </source>
</reference>
<dbReference type="InParanoid" id="A0A2P5I752"/>
<name>A0A2P5I752_DIAHE</name>
<sequence length="85" mass="9754">MRDQLWGLLNRLCLSHDAGDPDLKKFVSEEGKLTAIKDEVQRYPMSTPSASRTSARMRRTLLQHRWLTMARQPTSQAGWLPVSET</sequence>
<protein>
    <submittedName>
        <fullName evidence="1">Uncharacterized protein</fullName>
    </submittedName>
</protein>
<dbReference type="Proteomes" id="UP000094444">
    <property type="component" value="Unassembled WGS sequence"/>
</dbReference>
<comment type="caution">
    <text evidence="1">The sequence shown here is derived from an EMBL/GenBank/DDBJ whole genome shotgun (WGS) entry which is preliminary data.</text>
</comment>
<accession>A0A2P5I752</accession>
<gene>
    <name evidence="1" type="ORF">DHEL01_v203265</name>
</gene>
<dbReference type="EMBL" id="MAVT02000194">
    <property type="protein sequence ID" value="POS78335.1"/>
    <property type="molecule type" value="Genomic_DNA"/>
</dbReference>
<proteinExistence type="predicted"/>
<dbReference type="AlphaFoldDB" id="A0A2P5I752"/>
<organism evidence="1 2">
    <name type="scientific">Diaporthe helianthi</name>
    <dbReference type="NCBI Taxonomy" id="158607"/>
    <lineage>
        <taxon>Eukaryota</taxon>
        <taxon>Fungi</taxon>
        <taxon>Dikarya</taxon>
        <taxon>Ascomycota</taxon>
        <taxon>Pezizomycotina</taxon>
        <taxon>Sordariomycetes</taxon>
        <taxon>Sordariomycetidae</taxon>
        <taxon>Diaporthales</taxon>
        <taxon>Diaporthaceae</taxon>
        <taxon>Diaporthe</taxon>
    </lineage>
</organism>